<evidence type="ECO:0000256" key="1">
    <source>
        <dbReference type="ARBA" id="ARBA00022553"/>
    </source>
</evidence>
<evidence type="ECO:0000256" key="3">
    <source>
        <dbReference type="ARBA" id="ARBA00022777"/>
    </source>
</evidence>
<feature type="transmembrane region" description="Helical" evidence="4">
    <location>
        <begin position="38"/>
        <end position="61"/>
    </location>
</feature>
<name>A0ABY4CHZ5_9BACL</name>
<dbReference type="InterPro" id="IPR039506">
    <property type="entry name" value="SPOB_a"/>
</dbReference>
<dbReference type="InterPro" id="IPR016120">
    <property type="entry name" value="Sig_transdc_His_kin_SpoOB"/>
</dbReference>
<gene>
    <name evidence="6" type="ORF">LSG31_20145</name>
</gene>
<keyword evidence="1" id="KW-0597">Phosphoprotein</keyword>
<feature type="domain" description="SpoOB alpha-helical" evidence="5">
    <location>
        <begin position="92"/>
        <end position="136"/>
    </location>
</feature>
<evidence type="ECO:0000313" key="6">
    <source>
        <dbReference type="EMBL" id="UOF90146.1"/>
    </source>
</evidence>
<organism evidence="6 7">
    <name type="scientific">Fodinisporobacter ferrooxydans</name>
    <dbReference type="NCBI Taxonomy" id="2901836"/>
    <lineage>
        <taxon>Bacteria</taxon>
        <taxon>Bacillati</taxon>
        <taxon>Bacillota</taxon>
        <taxon>Bacilli</taxon>
        <taxon>Bacillales</taxon>
        <taxon>Alicyclobacillaceae</taxon>
        <taxon>Fodinisporobacter</taxon>
    </lineage>
</organism>
<dbReference type="Proteomes" id="UP000830167">
    <property type="component" value="Chromosome"/>
</dbReference>
<proteinExistence type="predicted"/>
<evidence type="ECO:0000256" key="4">
    <source>
        <dbReference type="SAM" id="Phobius"/>
    </source>
</evidence>
<evidence type="ECO:0000259" key="5">
    <source>
        <dbReference type="Pfam" id="PF14689"/>
    </source>
</evidence>
<keyword evidence="7" id="KW-1185">Reference proteome</keyword>
<keyword evidence="3" id="KW-0418">Kinase</keyword>
<keyword evidence="4" id="KW-0472">Membrane</keyword>
<dbReference type="Gene3D" id="1.10.287.130">
    <property type="match status" value="1"/>
</dbReference>
<accession>A0ABY4CHZ5</accession>
<reference evidence="6" key="1">
    <citation type="submission" date="2021-12" db="EMBL/GenBank/DDBJ databases">
        <title>Alicyclobacillaceae gen. nov., sp. nov., isolated from chalcocite enrichment system.</title>
        <authorList>
            <person name="Jiang Z."/>
        </authorList>
    </citation>
    <scope>NUCLEOTIDE SEQUENCE</scope>
    <source>
        <strain evidence="6">MYW30-H2</strain>
    </source>
</reference>
<sequence>MEEMYQQIHMLRKVVTLACIVSVIAMAVNVYVDVEDRHLLYPLHISINVLLLVIVSILVYARMFLQKRFPVFGQLTEFPNRRDISTDVFDIVIQLLRQYRHDVMNDLQLIRGFYQLNRTEQMMNSFQQVIDRAQKQAILSSYPDTNIAFALLEADILYPLLDLEIVSIASSESSEHSNVYTMEGVAHFRHALQVLGTYAQQHDLSLLIDVEFLQNQVIRMLVYGKHEDRNWKESLQSKCLHENKSWQIHLNEESLLLEIA</sequence>
<keyword evidence="4" id="KW-0812">Transmembrane</keyword>
<keyword evidence="2" id="KW-0808">Transferase</keyword>
<dbReference type="Pfam" id="PF14689">
    <property type="entry name" value="SPOB_a"/>
    <property type="match status" value="1"/>
</dbReference>
<dbReference type="EMBL" id="CP089291">
    <property type="protein sequence ID" value="UOF90146.1"/>
    <property type="molecule type" value="Genomic_DNA"/>
</dbReference>
<evidence type="ECO:0000256" key="2">
    <source>
        <dbReference type="ARBA" id="ARBA00022679"/>
    </source>
</evidence>
<keyword evidence="4" id="KW-1133">Transmembrane helix</keyword>
<protein>
    <submittedName>
        <fullName evidence="6">Spo0B domain-containing protein</fullName>
    </submittedName>
</protein>
<feature type="transmembrane region" description="Helical" evidence="4">
    <location>
        <begin position="14"/>
        <end position="32"/>
    </location>
</feature>
<dbReference type="RefSeq" id="WP_347436837.1">
    <property type="nucleotide sequence ID" value="NZ_CP089291.1"/>
</dbReference>
<dbReference type="SUPFAM" id="SSF55890">
    <property type="entry name" value="Sporulation response regulatory protein Spo0B"/>
    <property type="match status" value="1"/>
</dbReference>
<evidence type="ECO:0000313" key="7">
    <source>
        <dbReference type="Proteomes" id="UP000830167"/>
    </source>
</evidence>